<protein>
    <submittedName>
        <fullName evidence="1">Uncharacterized protein</fullName>
    </submittedName>
</protein>
<name>A0ACC2PG98_9HYME</name>
<dbReference type="EMBL" id="CM056742">
    <property type="protein sequence ID" value="KAJ8680790.1"/>
    <property type="molecule type" value="Genomic_DNA"/>
</dbReference>
<gene>
    <name evidence="1" type="ORF">QAD02_016577</name>
</gene>
<proteinExistence type="predicted"/>
<accession>A0ACC2PG98</accession>
<evidence type="ECO:0000313" key="2">
    <source>
        <dbReference type="Proteomes" id="UP001239111"/>
    </source>
</evidence>
<evidence type="ECO:0000313" key="1">
    <source>
        <dbReference type="EMBL" id="KAJ8680790.1"/>
    </source>
</evidence>
<dbReference type="Proteomes" id="UP001239111">
    <property type="component" value="Chromosome 2"/>
</dbReference>
<sequence>MAGRQVSKAAEANRSLSKKCMGFAAAQLAICEQFQSEEESQIITRIFTTTVPNSWVFMDENDNTKSYIKFKAEPLKAEDYDIIFQLARLEGEQPPKQWKFHEAIIFQYFKTYDESLDHIKTLVASGKVVEPRLQPSDLSSLLSALPQIQNQHAGHSDEQNHDGSATNESGSIHEEVIATSPPAVDISIIPSDSGLEGSVGQHNPTVESNSEDVPVPQQIHIPGYAETCFDITALSKKIDTLFDGLNNNLTRMEKKLNDEMKTTNERLNSIDSKVVIVQSKVHEITTIIQRHRGLQKNPDFLGYEEFLSKYKLQPRPFKAMDDFNSFENLFCADETKKTIYNDLKRHLITTCNNHQDVKKTCTDIFKRFFWRSVLTSYTAQRKTNKNTTKHKNKEATSPLKEKLKFNSTSFYSCLHDALSNAYYNPLDAHGNKLDPKIPEFSETILLREIGQVINDSKDWDGGRSRRAKRSFENLDGDETSKRSRRSSGDESTISVNVLTNSQSLNIVPLA</sequence>
<organism evidence="1 2">
    <name type="scientific">Eretmocerus hayati</name>
    <dbReference type="NCBI Taxonomy" id="131215"/>
    <lineage>
        <taxon>Eukaryota</taxon>
        <taxon>Metazoa</taxon>
        <taxon>Ecdysozoa</taxon>
        <taxon>Arthropoda</taxon>
        <taxon>Hexapoda</taxon>
        <taxon>Insecta</taxon>
        <taxon>Pterygota</taxon>
        <taxon>Neoptera</taxon>
        <taxon>Endopterygota</taxon>
        <taxon>Hymenoptera</taxon>
        <taxon>Apocrita</taxon>
        <taxon>Proctotrupomorpha</taxon>
        <taxon>Chalcidoidea</taxon>
        <taxon>Aphelinidae</taxon>
        <taxon>Aphelininae</taxon>
        <taxon>Eretmocerus</taxon>
    </lineage>
</organism>
<comment type="caution">
    <text evidence="1">The sequence shown here is derived from an EMBL/GenBank/DDBJ whole genome shotgun (WGS) entry which is preliminary data.</text>
</comment>
<keyword evidence="2" id="KW-1185">Reference proteome</keyword>
<reference evidence="1" key="1">
    <citation type="submission" date="2023-04" db="EMBL/GenBank/DDBJ databases">
        <title>A chromosome-level genome assembly of the parasitoid wasp Eretmocerus hayati.</title>
        <authorList>
            <person name="Zhong Y."/>
            <person name="Liu S."/>
            <person name="Liu Y."/>
        </authorList>
    </citation>
    <scope>NUCLEOTIDE SEQUENCE</scope>
    <source>
        <strain evidence="1">ZJU_SS_LIU_2023</strain>
    </source>
</reference>